<dbReference type="InterPro" id="IPR027417">
    <property type="entry name" value="P-loop_NTPase"/>
</dbReference>
<evidence type="ECO:0000256" key="1">
    <source>
        <dbReference type="RuleBase" id="RU361155"/>
    </source>
</evidence>
<dbReference type="PANTHER" id="PTHR32175:SF9">
    <property type="entry name" value="OS01G0784600 PROTEIN"/>
    <property type="match status" value="1"/>
</dbReference>
<feature type="region of interest" description="Disordered" evidence="2">
    <location>
        <begin position="1"/>
        <end position="30"/>
    </location>
</feature>
<comment type="similarity">
    <text evidence="1">Belongs to the sulfotransferase 1 family.</text>
</comment>
<reference evidence="5 6" key="1">
    <citation type="journal article" date="2022" name="Cell">
        <title>Repeat-based holocentromeres influence genome architecture and karyotype evolution.</title>
        <authorList>
            <person name="Hofstatter P.G."/>
            <person name="Thangavel G."/>
            <person name="Lux T."/>
            <person name="Neumann P."/>
            <person name="Vondrak T."/>
            <person name="Novak P."/>
            <person name="Zhang M."/>
            <person name="Costa L."/>
            <person name="Castellani M."/>
            <person name="Scott A."/>
            <person name="Toegelov H."/>
            <person name="Fuchs J."/>
            <person name="Mata-Sucre Y."/>
            <person name="Dias Y."/>
            <person name="Vanzela A.L.L."/>
            <person name="Huettel B."/>
            <person name="Almeida C.C.S."/>
            <person name="Simkova H."/>
            <person name="Souza G."/>
            <person name="Pedrosa-Harand A."/>
            <person name="Macas J."/>
            <person name="Mayer K.F.X."/>
            <person name="Houben A."/>
            <person name="Marques A."/>
        </authorList>
    </citation>
    <scope>NUCLEOTIDE SEQUENCE [LARGE SCALE GENOMIC DNA]</scope>
    <source>
        <strain evidence="5">RhyTen1mFocal</strain>
    </source>
</reference>
<feature type="transmembrane region" description="Helical" evidence="3">
    <location>
        <begin position="37"/>
        <end position="56"/>
    </location>
</feature>
<evidence type="ECO:0000256" key="2">
    <source>
        <dbReference type="SAM" id="MobiDB-lite"/>
    </source>
</evidence>
<protein>
    <recommendedName>
        <fullName evidence="1">Sulfotransferase</fullName>
        <ecNumber evidence="1">2.8.2.-</ecNumber>
    </recommendedName>
</protein>
<dbReference type="EC" id="2.8.2.-" evidence="1"/>
<evidence type="ECO:0000256" key="3">
    <source>
        <dbReference type="SAM" id="Phobius"/>
    </source>
</evidence>
<dbReference type="GO" id="GO:0008146">
    <property type="term" value="F:sulfotransferase activity"/>
    <property type="evidence" value="ECO:0007669"/>
    <property type="project" value="InterPro"/>
</dbReference>
<keyword evidence="3" id="KW-0472">Membrane</keyword>
<feature type="domain" description="Sulfotransferase" evidence="4">
    <location>
        <begin position="115"/>
        <end position="312"/>
    </location>
</feature>
<dbReference type="InterPro" id="IPR000863">
    <property type="entry name" value="Sulfotransferase_dom"/>
</dbReference>
<dbReference type="Proteomes" id="UP001210211">
    <property type="component" value="Unassembled WGS sequence"/>
</dbReference>
<name>A0AAD5ZJD3_9POAL</name>
<evidence type="ECO:0000259" key="4">
    <source>
        <dbReference type="Pfam" id="PF00685"/>
    </source>
</evidence>
<dbReference type="Gene3D" id="3.40.50.300">
    <property type="entry name" value="P-loop containing nucleotide triphosphate hydrolases"/>
    <property type="match status" value="1"/>
</dbReference>
<keyword evidence="6" id="KW-1185">Reference proteome</keyword>
<comment type="caution">
    <text evidence="5">The sequence shown here is derived from an EMBL/GenBank/DDBJ whole genome shotgun (WGS) entry which is preliminary data.</text>
</comment>
<evidence type="ECO:0000313" key="5">
    <source>
        <dbReference type="EMBL" id="KAJ3698888.1"/>
    </source>
</evidence>
<gene>
    <name evidence="5" type="ORF">LUZ61_002593</name>
</gene>
<keyword evidence="3" id="KW-1133">Transmembrane helix</keyword>
<proteinExistence type="inferred from homology"/>
<evidence type="ECO:0000313" key="6">
    <source>
        <dbReference type="Proteomes" id="UP001210211"/>
    </source>
</evidence>
<dbReference type="SUPFAM" id="SSF52540">
    <property type="entry name" value="P-loop containing nucleoside triphosphate hydrolases"/>
    <property type="match status" value="1"/>
</dbReference>
<dbReference type="AlphaFoldDB" id="A0AAD5ZJD3"/>
<accession>A0AAD5ZJD3</accession>
<sequence>MEEKGKEEKEKMKEEHNSFNKDTSCTKPSKRMPLSSWKLVLVLILFFAVYMMYVALQQYGVFSATSLITVGAVSKAPICHMPAVSHSDAPFFHFPKPITYNRKECACTPVRYFAILSMQRSGSGWFETLLNSHPNISSNGEIFSVKPRRSNVTSITRTLNRLYNLDWYSSAAKNECTAAIGLKWMLNQGLLQHHVEIADYFNQRGVSVIFLFRRNLLRRMVSILANAHDRALKQLNGTHKAHVHSEAEAAVLAKFKPTINTTLLMSELRRADKMGREALKHFESTRHLLLYYEDLVSNHTKLMDVLDFLQLPRKKLSSRHVKIHTKPLANQVENWGDVYCALNGTPFESFVKDDYRRR</sequence>
<keyword evidence="1" id="KW-0808">Transferase</keyword>
<feature type="compositionally biased region" description="Basic and acidic residues" evidence="2">
    <location>
        <begin position="1"/>
        <end position="19"/>
    </location>
</feature>
<dbReference type="PANTHER" id="PTHR32175">
    <property type="entry name" value="PROTEIN, PUTATIVE, EXPRESSED-RELATED"/>
    <property type="match status" value="1"/>
</dbReference>
<organism evidence="5 6">
    <name type="scientific">Rhynchospora tenuis</name>
    <dbReference type="NCBI Taxonomy" id="198213"/>
    <lineage>
        <taxon>Eukaryota</taxon>
        <taxon>Viridiplantae</taxon>
        <taxon>Streptophyta</taxon>
        <taxon>Embryophyta</taxon>
        <taxon>Tracheophyta</taxon>
        <taxon>Spermatophyta</taxon>
        <taxon>Magnoliopsida</taxon>
        <taxon>Liliopsida</taxon>
        <taxon>Poales</taxon>
        <taxon>Cyperaceae</taxon>
        <taxon>Cyperoideae</taxon>
        <taxon>Rhynchosporeae</taxon>
        <taxon>Rhynchospora</taxon>
    </lineage>
</organism>
<dbReference type="Pfam" id="PF00685">
    <property type="entry name" value="Sulfotransfer_1"/>
    <property type="match status" value="1"/>
</dbReference>
<keyword evidence="3" id="KW-0812">Transmembrane</keyword>
<dbReference type="InterPro" id="IPR052796">
    <property type="entry name" value="Nod_factor_sulfotransferase"/>
</dbReference>
<dbReference type="EMBL" id="JAMRDG010000001">
    <property type="protein sequence ID" value="KAJ3698888.1"/>
    <property type="molecule type" value="Genomic_DNA"/>
</dbReference>